<keyword evidence="1 3" id="KW-0597">Phosphoprotein</keyword>
<name>A0ABT5I910_9CAUL</name>
<dbReference type="InterPro" id="IPR000792">
    <property type="entry name" value="Tscrpt_reg_LuxR_C"/>
</dbReference>
<protein>
    <submittedName>
        <fullName evidence="6">Response regulator transcription factor</fullName>
    </submittedName>
</protein>
<evidence type="ECO:0000256" key="2">
    <source>
        <dbReference type="ARBA" id="ARBA00023125"/>
    </source>
</evidence>
<dbReference type="PANTHER" id="PTHR43214">
    <property type="entry name" value="TWO-COMPONENT RESPONSE REGULATOR"/>
    <property type="match status" value="1"/>
</dbReference>
<dbReference type="InterPro" id="IPR058245">
    <property type="entry name" value="NreC/VraR/RcsB-like_REC"/>
</dbReference>
<dbReference type="PANTHER" id="PTHR43214:SF43">
    <property type="entry name" value="TWO-COMPONENT RESPONSE REGULATOR"/>
    <property type="match status" value="1"/>
</dbReference>
<dbReference type="Proteomes" id="UP001216595">
    <property type="component" value="Unassembled WGS sequence"/>
</dbReference>
<dbReference type="SMART" id="SM00421">
    <property type="entry name" value="HTH_LUXR"/>
    <property type="match status" value="1"/>
</dbReference>
<dbReference type="Pfam" id="PF00196">
    <property type="entry name" value="GerE"/>
    <property type="match status" value="1"/>
</dbReference>
<dbReference type="CDD" id="cd06170">
    <property type="entry name" value="LuxR_C_like"/>
    <property type="match status" value="1"/>
</dbReference>
<gene>
    <name evidence="6" type="ORF">PQU94_00025</name>
</gene>
<dbReference type="PRINTS" id="PR00038">
    <property type="entry name" value="HTHLUXR"/>
</dbReference>
<organism evidence="6 7">
    <name type="scientific">Asticcacaulis currens</name>
    <dbReference type="NCBI Taxonomy" id="2984210"/>
    <lineage>
        <taxon>Bacteria</taxon>
        <taxon>Pseudomonadati</taxon>
        <taxon>Pseudomonadota</taxon>
        <taxon>Alphaproteobacteria</taxon>
        <taxon>Caulobacterales</taxon>
        <taxon>Caulobacteraceae</taxon>
        <taxon>Asticcacaulis</taxon>
    </lineage>
</organism>
<evidence type="ECO:0000259" key="5">
    <source>
        <dbReference type="PROSITE" id="PS50110"/>
    </source>
</evidence>
<keyword evidence="2" id="KW-0238">DNA-binding</keyword>
<dbReference type="InterPro" id="IPR001789">
    <property type="entry name" value="Sig_transdc_resp-reg_receiver"/>
</dbReference>
<evidence type="ECO:0000256" key="3">
    <source>
        <dbReference type="PROSITE-ProRule" id="PRU00169"/>
    </source>
</evidence>
<feature type="domain" description="Response regulatory" evidence="5">
    <location>
        <begin position="6"/>
        <end position="126"/>
    </location>
</feature>
<dbReference type="PROSITE" id="PS50043">
    <property type="entry name" value="HTH_LUXR_2"/>
    <property type="match status" value="1"/>
</dbReference>
<dbReference type="PROSITE" id="PS50110">
    <property type="entry name" value="RESPONSE_REGULATORY"/>
    <property type="match status" value="1"/>
</dbReference>
<keyword evidence="7" id="KW-1185">Reference proteome</keyword>
<feature type="domain" description="HTH luxR-type" evidence="4">
    <location>
        <begin position="152"/>
        <end position="217"/>
    </location>
</feature>
<dbReference type="InterPro" id="IPR039420">
    <property type="entry name" value="WalR-like"/>
</dbReference>
<sequence length="219" mass="23822">MTDQRQCLLVEDQLPQQIHTTEALHAAFPGIEVEVAASLKEARRWLKSAARAQGFSLAVIDLGLPDGSGVDLIAEIATDFPAVTSVVSSIYDDDHHLFDALSAGARGYLLKDQVNEMMVHYLRRIDQGEPPLSPSIARRLLSHFHIPSMRGQGSTEVALSGRETETLTLLAKGLTINEVAGLLNLSPTTIAGYVRVIYQKLDVSSRAQAVREAVRRGLA</sequence>
<feature type="modified residue" description="4-aspartylphosphate" evidence="3">
    <location>
        <position position="61"/>
    </location>
</feature>
<proteinExistence type="predicted"/>
<dbReference type="SMART" id="SM00448">
    <property type="entry name" value="REC"/>
    <property type="match status" value="1"/>
</dbReference>
<evidence type="ECO:0000256" key="1">
    <source>
        <dbReference type="ARBA" id="ARBA00022553"/>
    </source>
</evidence>
<dbReference type="InterPro" id="IPR011006">
    <property type="entry name" value="CheY-like_superfamily"/>
</dbReference>
<dbReference type="Pfam" id="PF00072">
    <property type="entry name" value="Response_reg"/>
    <property type="match status" value="1"/>
</dbReference>
<dbReference type="SUPFAM" id="SSF52172">
    <property type="entry name" value="CheY-like"/>
    <property type="match status" value="1"/>
</dbReference>
<dbReference type="SUPFAM" id="SSF46894">
    <property type="entry name" value="C-terminal effector domain of the bipartite response regulators"/>
    <property type="match status" value="1"/>
</dbReference>
<comment type="caution">
    <text evidence="6">The sequence shown here is derived from an EMBL/GenBank/DDBJ whole genome shotgun (WGS) entry which is preliminary data.</text>
</comment>
<dbReference type="RefSeq" id="WP_272739432.1">
    <property type="nucleotide sequence ID" value="NZ_JAQQKW010000001.1"/>
</dbReference>
<dbReference type="InterPro" id="IPR016032">
    <property type="entry name" value="Sig_transdc_resp-reg_C-effctor"/>
</dbReference>
<dbReference type="CDD" id="cd17535">
    <property type="entry name" value="REC_NarL-like"/>
    <property type="match status" value="1"/>
</dbReference>
<accession>A0ABT5I910</accession>
<reference evidence="6 7" key="1">
    <citation type="submission" date="2023-01" db="EMBL/GenBank/DDBJ databases">
        <title>Novel species of the genus Asticcacaulis isolated from rivers.</title>
        <authorList>
            <person name="Lu H."/>
        </authorList>
    </citation>
    <scope>NUCLEOTIDE SEQUENCE [LARGE SCALE GENOMIC DNA]</scope>
    <source>
        <strain evidence="6 7">DXS10W</strain>
    </source>
</reference>
<dbReference type="EMBL" id="JAQQKW010000001">
    <property type="protein sequence ID" value="MDC7692660.1"/>
    <property type="molecule type" value="Genomic_DNA"/>
</dbReference>
<evidence type="ECO:0000313" key="6">
    <source>
        <dbReference type="EMBL" id="MDC7692660.1"/>
    </source>
</evidence>
<dbReference type="Gene3D" id="3.40.50.2300">
    <property type="match status" value="1"/>
</dbReference>
<evidence type="ECO:0000313" key="7">
    <source>
        <dbReference type="Proteomes" id="UP001216595"/>
    </source>
</evidence>
<evidence type="ECO:0000259" key="4">
    <source>
        <dbReference type="PROSITE" id="PS50043"/>
    </source>
</evidence>